<evidence type="ECO:0000256" key="1">
    <source>
        <dbReference type="ARBA" id="ARBA00022485"/>
    </source>
</evidence>
<dbReference type="PROSITE" id="PS51379">
    <property type="entry name" value="4FE4S_FER_2"/>
    <property type="match status" value="2"/>
</dbReference>
<dbReference type="Gene3D" id="3.30.70.3270">
    <property type="match status" value="1"/>
</dbReference>
<dbReference type="GO" id="GO:0016020">
    <property type="term" value="C:membrane"/>
    <property type="evidence" value="ECO:0007669"/>
    <property type="project" value="InterPro"/>
</dbReference>
<dbReference type="PANTHER" id="PTHR10849">
    <property type="entry name" value="NADH DEHYDROGENASE UBIQUINONE IRON-SULFUR PROTEIN 8, MITOCHONDRIAL"/>
    <property type="match status" value="1"/>
</dbReference>
<accession>A0A1J5NMK8</accession>
<dbReference type="InterPro" id="IPR017900">
    <property type="entry name" value="4Fe4S_Fe_S_CS"/>
</dbReference>
<feature type="domain" description="4Fe-4S ferredoxin-type" evidence="6">
    <location>
        <begin position="66"/>
        <end position="95"/>
    </location>
</feature>
<dbReference type="SUPFAM" id="SSF54862">
    <property type="entry name" value="4Fe-4S ferredoxins"/>
    <property type="match status" value="1"/>
</dbReference>
<keyword evidence="7" id="KW-0560">Oxidoreductase</keyword>
<name>A0A1J5NMK8_NEOTH</name>
<dbReference type="InterPro" id="IPR010226">
    <property type="entry name" value="NADH_quinone_OxRdtase_chainI"/>
</dbReference>
<dbReference type="PROSITE" id="PS00198">
    <property type="entry name" value="4FE4S_FER_1"/>
    <property type="match status" value="2"/>
</dbReference>
<keyword evidence="3" id="KW-0677">Repeat</keyword>
<dbReference type="OrthoDB" id="9803192at2"/>
<dbReference type="GO" id="GO:0046872">
    <property type="term" value="F:metal ion binding"/>
    <property type="evidence" value="ECO:0007669"/>
    <property type="project" value="UniProtKB-KW"/>
</dbReference>
<dbReference type="NCBIfam" id="NF009053">
    <property type="entry name" value="PRK12387.1"/>
    <property type="match status" value="1"/>
</dbReference>
<dbReference type="GO" id="GO:0009060">
    <property type="term" value="P:aerobic respiration"/>
    <property type="evidence" value="ECO:0007669"/>
    <property type="project" value="TreeGrafter"/>
</dbReference>
<keyword evidence="5" id="KW-0411">Iron-sulfur</keyword>
<organism evidence="7 8">
    <name type="scientific">Neomoorella thermoacetica</name>
    <name type="common">Clostridium thermoaceticum</name>
    <dbReference type="NCBI Taxonomy" id="1525"/>
    <lineage>
        <taxon>Bacteria</taxon>
        <taxon>Bacillati</taxon>
        <taxon>Bacillota</taxon>
        <taxon>Clostridia</taxon>
        <taxon>Neomoorellales</taxon>
        <taxon>Neomoorellaceae</taxon>
        <taxon>Neomoorella</taxon>
    </lineage>
</organism>
<dbReference type="EMBL" id="MDDC01000006">
    <property type="protein sequence ID" value="OIQ60042.1"/>
    <property type="molecule type" value="Genomic_DNA"/>
</dbReference>
<dbReference type="EC" id="1.6.5.-" evidence="7"/>
<evidence type="ECO:0000256" key="2">
    <source>
        <dbReference type="ARBA" id="ARBA00022723"/>
    </source>
</evidence>
<reference evidence="7 8" key="1">
    <citation type="submission" date="2016-08" db="EMBL/GenBank/DDBJ databases">
        <title>Genome-based comparison of Moorella thermoacetic strains.</title>
        <authorList>
            <person name="Poehlein A."/>
            <person name="Bengelsdorf F.R."/>
            <person name="Esser C."/>
            <person name="Duerre P."/>
            <person name="Daniel R."/>
        </authorList>
    </citation>
    <scope>NUCLEOTIDE SEQUENCE [LARGE SCALE GENOMIC DNA]</scope>
    <source>
        <strain evidence="7 8">DSM 21394</strain>
    </source>
</reference>
<sequence length="183" mass="20057">MLKLLRKALKVGEATVEYPFKPVEVAPGFRGKPVYDFSRCIACGACATACPPNAITMDWDLERGVKSWNINYGRCIFCGRCDEVCPTGAIVLSAEFELAAARKEDLYCRAELKLCKCISCGAYFAPCRELEYVLASLRQAGLLEGGHEGWKQLLKVCPECRRRQAASATGALGRPGRMPGGRQ</sequence>
<keyword evidence="4" id="KW-0408">Iron</keyword>
<dbReference type="Proteomes" id="UP000182811">
    <property type="component" value="Unassembled WGS sequence"/>
</dbReference>
<dbReference type="PANTHER" id="PTHR10849:SF35">
    <property type="entry name" value="FORMATE HYDROGENLYASE SUBUNIT 6-RELATED"/>
    <property type="match status" value="1"/>
</dbReference>
<evidence type="ECO:0000313" key="8">
    <source>
        <dbReference type="Proteomes" id="UP000182811"/>
    </source>
</evidence>
<dbReference type="Pfam" id="PF12838">
    <property type="entry name" value="Fer4_7"/>
    <property type="match status" value="1"/>
</dbReference>
<evidence type="ECO:0000256" key="5">
    <source>
        <dbReference type="ARBA" id="ARBA00023014"/>
    </source>
</evidence>
<evidence type="ECO:0000256" key="3">
    <source>
        <dbReference type="ARBA" id="ARBA00022737"/>
    </source>
</evidence>
<evidence type="ECO:0000259" key="6">
    <source>
        <dbReference type="PROSITE" id="PS51379"/>
    </source>
</evidence>
<evidence type="ECO:0000256" key="4">
    <source>
        <dbReference type="ARBA" id="ARBA00023004"/>
    </source>
</evidence>
<dbReference type="GO" id="GO:0051539">
    <property type="term" value="F:4 iron, 4 sulfur cluster binding"/>
    <property type="evidence" value="ECO:0007669"/>
    <property type="project" value="UniProtKB-KW"/>
</dbReference>
<protein>
    <submittedName>
        <fullName evidence="7">NAD(P)H-quinone oxidoreductase subunit I</fullName>
        <ecNumber evidence="7">1.6.5.-</ecNumber>
    </submittedName>
</protein>
<feature type="domain" description="4Fe-4S ferredoxin-type" evidence="6">
    <location>
        <begin position="31"/>
        <end position="60"/>
    </location>
</feature>
<evidence type="ECO:0000313" key="7">
    <source>
        <dbReference type="EMBL" id="OIQ60042.1"/>
    </source>
</evidence>
<keyword evidence="2" id="KW-0479">Metal-binding</keyword>
<dbReference type="AlphaFoldDB" id="A0A1J5NMK8"/>
<proteinExistence type="predicted"/>
<dbReference type="InterPro" id="IPR017896">
    <property type="entry name" value="4Fe4S_Fe-S-bd"/>
</dbReference>
<keyword evidence="1" id="KW-0004">4Fe-4S</keyword>
<comment type="caution">
    <text evidence="7">The sequence shown here is derived from an EMBL/GenBank/DDBJ whole genome shotgun (WGS) entry which is preliminary data.</text>
</comment>
<gene>
    <name evidence="7" type="primary">ndhI_2</name>
    <name evidence="7" type="ORF">MOTE_08760</name>
</gene>
<dbReference type="GO" id="GO:0003954">
    <property type="term" value="F:NADH dehydrogenase activity"/>
    <property type="evidence" value="ECO:0007669"/>
    <property type="project" value="TreeGrafter"/>
</dbReference>